<organism evidence="6 7">
    <name type="scientific">Truncatella angustata</name>
    <dbReference type="NCBI Taxonomy" id="152316"/>
    <lineage>
        <taxon>Eukaryota</taxon>
        <taxon>Fungi</taxon>
        <taxon>Dikarya</taxon>
        <taxon>Ascomycota</taxon>
        <taxon>Pezizomycotina</taxon>
        <taxon>Sordariomycetes</taxon>
        <taxon>Xylariomycetidae</taxon>
        <taxon>Amphisphaeriales</taxon>
        <taxon>Sporocadaceae</taxon>
        <taxon>Truncatella</taxon>
    </lineage>
</organism>
<dbReference type="GeneID" id="70131101"/>
<dbReference type="Pfam" id="PF17676">
    <property type="entry name" value="Peptidase_S66C"/>
    <property type="match status" value="1"/>
</dbReference>
<evidence type="ECO:0000256" key="3">
    <source>
        <dbReference type="SAM" id="MobiDB-lite"/>
    </source>
</evidence>
<feature type="compositionally biased region" description="Basic and acidic residues" evidence="3">
    <location>
        <begin position="177"/>
        <end position="186"/>
    </location>
</feature>
<evidence type="ECO:0000256" key="2">
    <source>
        <dbReference type="ARBA" id="ARBA00022801"/>
    </source>
</evidence>
<keyword evidence="7" id="KW-1185">Reference proteome</keyword>
<dbReference type="PANTHER" id="PTHR30237">
    <property type="entry name" value="MURAMOYLTETRAPEPTIDE CARBOXYPEPTIDASE"/>
    <property type="match status" value="1"/>
</dbReference>
<proteinExistence type="inferred from homology"/>
<comment type="caution">
    <text evidence="6">The sequence shown here is derived from an EMBL/GenBank/DDBJ whole genome shotgun (WGS) entry which is preliminary data.</text>
</comment>
<dbReference type="InterPro" id="IPR027478">
    <property type="entry name" value="LdcA_N"/>
</dbReference>
<dbReference type="Pfam" id="PF02016">
    <property type="entry name" value="Peptidase_S66"/>
    <property type="match status" value="1"/>
</dbReference>
<dbReference type="AlphaFoldDB" id="A0A9P8UTH6"/>
<feature type="domain" description="LD-carboxypeptidase C-terminal" evidence="5">
    <location>
        <begin position="212"/>
        <end position="326"/>
    </location>
</feature>
<dbReference type="RefSeq" id="XP_045962265.1">
    <property type="nucleotide sequence ID" value="XM_046102209.1"/>
</dbReference>
<evidence type="ECO:0000256" key="1">
    <source>
        <dbReference type="ARBA" id="ARBA00010233"/>
    </source>
</evidence>
<sequence length="341" mass="37749">MSPKIPQALAKGDTIAFVSPSARMHDAIPWRLERAAAVLERAGYNVKIIHDPQVPKSPLSANIAARAEEVHSAFRDPAVKAIVCCIGGSTVNQLLPALDPEIIRNNPKILTGGSDNTLMHHFCYVNGLRTFYGPSAINHFGEWPEPLSFTWEHFFKVATVQRPAGSMPRSAEFSEESSDRKTEPERLANGTMRARALKPARGWRWLQAGRAEGEIWGGCLPSLLQMMNTKWEVSYHGKVAFIETPKDYPLDVAICNFHDLRIRGIFDQIVGLVVGRPHGYSVADVQGWEDEIVRALEGYDFPVLASVDVGHTDPVLTVPLGARVRLDQAQDLWEVLEPGVC</sequence>
<dbReference type="InterPro" id="IPR040449">
    <property type="entry name" value="Peptidase_S66_N"/>
</dbReference>
<dbReference type="PIRSF" id="PIRSF028757">
    <property type="entry name" value="LD-carboxypeptidase"/>
    <property type="match status" value="1"/>
</dbReference>
<accession>A0A9P8UTH6</accession>
<dbReference type="Proteomes" id="UP000758603">
    <property type="component" value="Unassembled WGS sequence"/>
</dbReference>
<dbReference type="InterPro" id="IPR040921">
    <property type="entry name" value="Peptidase_S66C"/>
</dbReference>
<evidence type="ECO:0000259" key="4">
    <source>
        <dbReference type="Pfam" id="PF02016"/>
    </source>
</evidence>
<evidence type="ECO:0000313" key="7">
    <source>
        <dbReference type="Proteomes" id="UP000758603"/>
    </source>
</evidence>
<dbReference type="Gene3D" id="3.50.30.60">
    <property type="entry name" value="LD-carboxypeptidase A C-terminal domain-like"/>
    <property type="match status" value="1"/>
</dbReference>
<name>A0A9P8UTH6_9PEZI</name>
<dbReference type="SUPFAM" id="SSF141986">
    <property type="entry name" value="LD-carboxypeptidase A C-terminal domain-like"/>
    <property type="match status" value="1"/>
</dbReference>
<dbReference type="GO" id="GO:0016787">
    <property type="term" value="F:hydrolase activity"/>
    <property type="evidence" value="ECO:0007669"/>
    <property type="project" value="UniProtKB-KW"/>
</dbReference>
<dbReference type="InterPro" id="IPR029062">
    <property type="entry name" value="Class_I_gatase-like"/>
</dbReference>
<dbReference type="OrthoDB" id="5186469at2759"/>
<evidence type="ECO:0000313" key="6">
    <source>
        <dbReference type="EMBL" id="KAH6658031.1"/>
    </source>
</evidence>
<protein>
    <submittedName>
        <fullName evidence="6">Peptidase u61 ld-carboxypeptidase a</fullName>
    </submittedName>
</protein>
<evidence type="ECO:0000259" key="5">
    <source>
        <dbReference type="Pfam" id="PF17676"/>
    </source>
</evidence>
<reference evidence="6" key="1">
    <citation type="journal article" date="2021" name="Nat. Commun.">
        <title>Genetic determinants of endophytism in the Arabidopsis root mycobiome.</title>
        <authorList>
            <person name="Mesny F."/>
            <person name="Miyauchi S."/>
            <person name="Thiergart T."/>
            <person name="Pickel B."/>
            <person name="Atanasova L."/>
            <person name="Karlsson M."/>
            <person name="Huettel B."/>
            <person name="Barry K.W."/>
            <person name="Haridas S."/>
            <person name="Chen C."/>
            <person name="Bauer D."/>
            <person name="Andreopoulos W."/>
            <person name="Pangilinan J."/>
            <person name="LaButti K."/>
            <person name="Riley R."/>
            <person name="Lipzen A."/>
            <person name="Clum A."/>
            <person name="Drula E."/>
            <person name="Henrissat B."/>
            <person name="Kohler A."/>
            <person name="Grigoriev I.V."/>
            <person name="Martin F.M."/>
            <person name="Hacquard S."/>
        </authorList>
    </citation>
    <scope>NUCLEOTIDE SEQUENCE</scope>
    <source>
        <strain evidence="6">MPI-SDFR-AT-0073</strain>
    </source>
</reference>
<dbReference type="SUPFAM" id="SSF52317">
    <property type="entry name" value="Class I glutamine amidotransferase-like"/>
    <property type="match status" value="1"/>
</dbReference>
<comment type="similarity">
    <text evidence="1">Belongs to the peptidase S66 family.</text>
</comment>
<dbReference type="CDD" id="cd07062">
    <property type="entry name" value="Peptidase_S66_mccF_like"/>
    <property type="match status" value="1"/>
</dbReference>
<feature type="domain" description="LD-carboxypeptidase N-terminal" evidence="4">
    <location>
        <begin position="15"/>
        <end position="133"/>
    </location>
</feature>
<keyword evidence="2" id="KW-0378">Hydrolase</keyword>
<feature type="region of interest" description="Disordered" evidence="3">
    <location>
        <begin position="166"/>
        <end position="186"/>
    </location>
</feature>
<dbReference type="PANTHER" id="PTHR30237:SF4">
    <property type="entry name" value="LD-CARBOXYPEPTIDASE C-TERMINAL DOMAIN-CONTAINING PROTEIN"/>
    <property type="match status" value="1"/>
</dbReference>
<dbReference type="Gene3D" id="3.40.50.10740">
    <property type="entry name" value="Class I glutamine amidotransferase-like"/>
    <property type="match status" value="1"/>
</dbReference>
<dbReference type="EMBL" id="JAGPXC010000002">
    <property type="protein sequence ID" value="KAH6658031.1"/>
    <property type="molecule type" value="Genomic_DNA"/>
</dbReference>
<dbReference type="InterPro" id="IPR027461">
    <property type="entry name" value="Carboxypeptidase_A_C_sf"/>
</dbReference>
<dbReference type="InterPro" id="IPR003507">
    <property type="entry name" value="S66_fam"/>
</dbReference>
<gene>
    <name evidence="6" type="ORF">BKA67DRAFT_556990</name>
</gene>